<dbReference type="AlphaFoldDB" id="A0A010R077"/>
<dbReference type="OrthoDB" id="10582156at2759"/>
<dbReference type="Proteomes" id="UP000020467">
    <property type="component" value="Unassembled WGS sequence"/>
</dbReference>
<evidence type="ECO:0000313" key="2">
    <source>
        <dbReference type="Proteomes" id="UP000020467"/>
    </source>
</evidence>
<protein>
    <submittedName>
        <fullName evidence="1">Uncharacterized protein</fullName>
    </submittedName>
</protein>
<organism evidence="1 2">
    <name type="scientific">Colletotrichum fioriniae PJ7</name>
    <dbReference type="NCBI Taxonomy" id="1445577"/>
    <lineage>
        <taxon>Eukaryota</taxon>
        <taxon>Fungi</taxon>
        <taxon>Dikarya</taxon>
        <taxon>Ascomycota</taxon>
        <taxon>Pezizomycotina</taxon>
        <taxon>Sordariomycetes</taxon>
        <taxon>Hypocreomycetidae</taxon>
        <taxon>Glomerellales</taxon>
        <taxon>Glomerellaceae</taxon>
        <taxon>Colletotrichum</taxon>
        <taxon>Colletotrichum acutatum species complex</taxon>
    </lineage>
</organism>
<comment type="caution">
    <text evidence="1">The sequence shown here is derived from an EMBL/GenBank/DDBJ whole genome shotgun (WGS) entry which is preliminary data.</text>
</comment>
<dbReference type="KEGG" id="cfj:CFIO01_05960"/>
<proteinExistence type="predicted"/>
<sequence>MASQPPTRLNAVNYVLPLFQVYFGEKLVDEFRRQRETDENDVMTRMFRAAGEGQLDGLMKNILNKHGVGDEYHVPDWMRRAAKKLHRLADGSSFRKWQRSRRRKARGTVARRLVKVELFQMTFPSSDWEAGLQREPLFYFGVYQHLYDLRRGNPSAAFDAVLDDQLRWGFRANYLVANIAELRRLWPTNGNCFIFSFRDWRCVGSRTMYMIRMQQYRVLTSYIRSTTIFPKRHMVAEGKRNDSNAGLACRAMTYIVTRIIDACVPDHEWPNMVLQMQALVDRLEESHKDSRICEIRELLSN</sequence>
<evidence type="ECO:0000313" key="1">
    <source>
        <dbReference type="EMBL" id="EXF85912.1"/>
    </source>
</evidence>
<gene>
    <name evidence="1" type="ORF">CFIO01_05960</name>
</gene>
<keyword evidence="2" id="KW-1185">Reference proteome</keyword>
<accession>A0A010R077</accession>
<name>A0A010R077_9PEZI</name>
<dbReference type="eggNOG" id="ENOG502RNNR">
    <property type="taxonomic scope" value="Eukaryota"/>
</dbReference>
<dbReference type="EMBL" id="JARH01000046">
    <property type="protein sequence ID" value="EXF85912.1"/>
    <property type="molecule type" value="Genomic_DNA"/>
</dbReference>
<dbReference type="HOGENOM" id="CLU_924403_0_0_1"/>
<reference evidence="1 2" key="1">
    <citation type="submission" date="2014-02" db="EMBL/GenBank/DDBJ databases">
        <title>The genome sequence of Colletotrichum fioriniae PJ7.</title>
        <authorList>
            <person name="Baroncelli R."/>
            <person name="Thon M.R."/>
        </authorList>
    </citation>
    <scope>NUCLEOTIDE SEQUENCE [LARGE SCALE GENOMIC DNA]</scope>
    <source>
        <strain evidence="1 2">PJ7</strain>
    </source>
</reference>